<dbReference type="GO" id="GO:0006355">
    <property type="term" value="P:regulation of DNA-templated transcription"/>
    <property type="evidence" value="ECO:0007669"/>
    <property type="project" value="InterPro"/>
</dbReference>
<evidence type="ECO:0000313" key="10">
    <source>
        <dbReference type="Proteomes" id="UP000050491"/>
    </source>
</evidence>
<comment type="caution">
    <text evidence="9">The sequence shown here is derived from an EMBL/GenBank/DDBJ whole genome shotgun (WGS) entry which is preliminary data.</text>
</comment>
<dbReference type="OrthoDB" id="9802186at2"/>
<dbReference type="PANTHER" id="PTHR44688">
    <property type="entry name" value="DNA-BINDING TRANSCRIPTIONAL ACTIVATOR DEVR_DOSR"/>
    <property type="match status" value="1"/>
</dbReference>
<keyword evidence="2" id="KW-0902">Two-component regulatory system</keyword>
<evidence type="ECO:0000256" key="5">
    <source>
        <dbReference type="ARBA" id="ARBA00023163"/>
    </source>
</evidence>
<dbReference type="GO" id="GO:0000160">
    <property type="term" value="P:phosphorelay signal transduction system"/>
    <property type="evidence" value="ECO:0007669"/>
    <property type="project" value="UniProtKB-KW"/>
</dbReference>
<organism evidence="9 10">
    <name type="scientific">Vibrio metoecus</name>
    <dbReference type="NCBI Taxonomy" id="1481663"/>
    <lineage>
        <taxon>Bacteria</taxon>
        <taxon>Pseudomonadati</taxon>
        <taxon>Pseudomonadota</taxon>
        <taxon>Gammaproteobacteria</taxon>
        <taxon>Vibrionales</taxon>
        <taxon>Vibrionaceae</taxon>
        <taxon>Vibrio</taxon>
    </lineage>
</organism>
<dbReference type="SUPFAM" id="SSF52172">
    <property type="entry name" value="CheY-like"/>
    <property type="match status" value="1"/>
</dbReference>
<protein>
    <submittedName>
        <fullName evidence="9">Tetrathionate response regulatory protein TtrR</fullName>
    </submittedName>
</protein>
<keyword evidence="4" id="KW-0238">DNA-binding</keyword>
<dbReference type="InterPro" id="IPR011006">
    <property type="entry name" value="CheY-like_superfamily"/>
</dbReference>
<dbReference type="InterPro" id="IPR000792">
    <property type="entry name" value="Tscrpt_reg_LuxR_C"/>
</dbReference>
<dbReference type="InterPro" id="IPR016032">
    <property type="entry name" value="Sig_transdc_resp-reg_C-effctor"/>
</dbReference>
<dbReference type="Proteomes" id="UP000050491">
    <property type="component" value="Unassembled WGS sequence"/>
</dbReference>
<proteinExistence type="predicted"/>
<name>A0A0Q0VKK1_VIBMT</name>
<feature type="domain" description="Response regulatory" evidence="8">
    <location>
        <begin position="7"/>
        <end position="121"/>
    </location>
</feature>
<dbReference type="PRINTS" id="PR00038">
    <property type="entry name" value="HTHLUXR"/>
</dbReference>
<reference evidence="9 10" key="1">
    <citation type="journal article" date="2015" name="Genome Biol. Evol.">
        <title>The Dynamics of Genetic Interactions between Vibrio metoecus and Vibrio cholerae, Two Close Relatives Co-Occurring in the Environment.</title>
        <authorList>
            <person name="Orata F.D."/>
            <person name="Kirchberger P.C."/>
            <person name="Meheust R."/>
            <person name="Barlow E.J."/>
            <person name="Tarr C.L."/>
            <person name="Boucher Y."/>
        </authorList>
    </citation>
    <scope>NUCLEOTIDE SEQUENCE [LARGE SCALE GENOMIC DNA]</scope>
    <source>
        <strain evidence="9 10">YB5B04</strain>
    </source>
</reference>
<feature type="modified residue" description="4-aspartylphosphate" evidence="6">
    <location>
        <position position="56"/>
    </location>
</feature>
<evidence type="ECO:0000256" key="2">
    <source>
        <dbReference type="ARBA" id="ARBA00023012"/>
    </source>
</evidence>
<dbReference type="Gene3D" id="3.40.50.2300">
    <property type="match status" value="1"/>
</dbReference>
<evidence type="ECO:0000256" key="3">
    <source>
        <dbReference type="ARBA" id="ARBA00023015"/>
    </source>
</evidence>
<dbReference type="Pfam" id="PF00072">
    <property type="entry name" value="Response_reg"/>
    <property type="match status" value="1"/>
</dbReference>
<evidence type="ECO:0000256" key="6">
    <source>
        <dbReference type="PROSITE-ProRule" id="PRU00169"/>
    </source>
</evidence>
<dbReference type="Pfam" id="PF00196">
    <property type="entry name" value="GerE"/>
    <property type="match status" value="1"/>
</dbReference>
<keyword evidence="5" id="KW-0804">Transcription</keyword>
<accession>A0A0Q0VKK1</accession>
<gene>
    <name evidence="9" type="ORF">XV92_04160</name>
</gene>
<dbReference type="SMART" id="SM00421">
    <property type="entry name" value="HTH_LUXR"/>
    <property type="match status" value="1"/>
</dbReference>
<dbReference type="Gene3D" id="1.10.10.10">
    <property type="entry name" value="Winged helix-like DNA-binding domain superfamily/Winged helix DNA-binding domain"/>
    <property type="match status" value="1"/>
</dbReference>
<keyword evidence="3" id="KW-0805">Transcription regulation</keyword>
<dbReference type="CDD" id="cd06170">
    <property type="entry name" value="LuxR_C_like"/>
    <property type="match status" value="1"/>
</dbReference>
<dbReference type="SMART" id="SM00448">
    <property type="entry name" value="REC"/>
    <property type="match status" value="1"/>
</dbReference>
<evidence type="ECO:0000256" key="1">
    <source>
        <dbReference type="ARBA" id="ARBA00022553"/>
    </source>
</evidence>
<dbReference type="PATRIC" id="fig|1481663.12.peg.3347"/>
<evidence type="ECO:0000313" key="9">
    <source>
        <dbReference type="EMBL" id="KQB03269.1"/>
    </source>
</evidence>
<dbReference type="CDD" id="cd17537">
    <property type="entry name" value="REC_FixJ"/>
    <property type="match status" value="1"/>
</dbReference>
<dbReference type="InterPro" id="IPR001789">
    <property type="entry name" value="Sig_transdc_resp-reg_receiver"/>
</dbReference>
<dbReference type="PROSITE" id="PS50110">
    <property type="entry name" value="RESPONSE_REGULATORY"/>
    <property type="match status" value="1"/>
</dbReference>
<dbReference type="SUPFAM" id="SSF46894">
    <property type="entry name" value="C-terminal effector domain of the bipartite response regulators"/>
    <property type="match status" value="1"/>
</dbReference>
<keyword evidence="1 6" id="KW-0597">Phosphoprotein</keyword>
<evidence type="ECO:0000259" key="8">
    <source>
        <dbReference type="PROSITE" id="PS50110"/>
    </source>
</evidence>
<dbReference type="GO" id="GO:0003677">
    <property type="term" value="F:DNA binding"/>
    <property type="evidence" value="ECO:0007669"/>
    <property type="project" value="UniProtKB-KW"/>
</dbReference>
<dbReference type="RefSeq" id="WP_055064224.1">
    <property type="nucleotide sequence ID" value="NZ_JBANQT010000001.1"/>
</dbReference>
<sequence length="200" mass="22483">MFRNPHPVYLVDDEINVLESLQFLLESYGYQLQAFSCGQQFLQQVDAQQAGCVVLDSRMPGINGQEVQRWLNQHHSPLGIIYLTGHGDVPMAVEALKEGACDFFQKPVDGDALVKAIDHALEQSATRAEQYNMQNKLKSLTKRERDIAELVVKGMKNQEMADALCVSLRTIEVHRANVMKKLEVSNIAGLIRSIGRYLPE</sequence>
<feature type="domain" description="HTH luxR-type" evidence="7">
    <location>
        <begin position="133"/>
        <end position="198"/>
    </location>
</feature>
<dbReference type="FunFam" id="3.40.50.2300:FF:000018">
    <property type="entry name" value="DNA-binding transcriptional regulator NtrC"/>
    <property type="match status" value="1"/>
</dbReference>
<dbReference type="EMBL" id="LBGP01000007">
    <property type="protein sequence ID" value="KQB03269.1"/>
    <property type="molecule type" value="Genomic_DNA"/>
</dbReference>
<dbReference type="PROSITE" id="PS50043">
    <property type="entry name" value="HTH_LUXR_2"/>
    <property type="match status" value="1"/>
</dbReference>
<evidence type="ECO:0000259" key="7">
    <source>
        <dbReference type="PROSITE" id="PS50043"/>
    </source>
</evidence>
<dbReference type="PANTHER" id="PTHR44688:SF16">
    <property type="entry name" value="DNA-BINDING TRANSCRIPTIONAL ACTIVATOR DEVR_DOSR"/>
    <property type="match status" value="1"/>
</dbReference>
<dbReference type="AlphaFoldDB" id="A0A0Q0VKK1"/>
<evidence type="ECO:0000256" key="4">
    <source>
        <dbReference type="ARBA" id="ARBA00023125"/>
    </source>
</evidence>
<dbReference type="InterPro" id="IPR036388">
    <property type="entry name" value="WH-like_DNA-bd_sf"/>
</dbReference>